<accession>H8XPP2</accession>
<dbReference type="AlphaFoldDB" id="H8XPP2"/>
<feature type="chain" id="PRO_5003616540" evidence="1">
    <location>
        <begin position="21"/>
        <end position="110"/>
    </location>
</feature>
<dbReference type="PATRIC" id="fig|1094466.5.peg.2144"/>
<dbReference type="Proteomes" id="UP000007599">
    <property type="component" value="Chromosome I"/>
</dbReference>
<organism evidence="2 3">
    <name type="scientific">Flavobacterium indicum (strain DSM 17447 / CIP 109464 / GPTSA100-9)</name>
    <dbReference type="NCBI Taxonomy" id="1094466"/>
    <lineage>
        <taxon>Bacteria</taxon>
        <taxon>Pseudomonadati</taxon>
        <taxon>Bacteroidota</taxon>
        <taxon>Flavobacteriia</taxon>
        <taxon>Flavobacteriales</taxon>
        <taxon>Flavobacteriaceae</taxon>
        <taxon>Flavobacterium</taxon>
    </lineage>
</organism>
<keyword evidence="3" id="KW-1185">Reference proteome</keyword>
<name>H8XPP2_FLAIG</name>
<reference evidence="3" key="2">
    <citation type="submission" date="2012-03" db="EMBL/GenBank/DDBJ databases">
        <title>Complete genome sequence of Flavobacterium indicum GPTSA100-9T, isolated from warm spring water.</title>
        <authorList>
            <person name="Barbier P."/>
            <person name="Houel A."/>
            <person name="Loux V."/>
            <person name="Poulain J."/>
            <person name="Bernardet J.-F."/>
            <person name="Touchon M."/>
            <person name="Duchaud E."/>
        </authorList>
    </citation>
    <scope>NUCLEOTIDE SEQUENCE [LARGE SCALE GENOMIC DNA]</scope>
    <source>
        <strain evidence="3">DSM 17447 / CIP 109464 / GPTSA100-9</strain>
    </source>
</reference>
<reference evidence="2 3" key="1">
    <citation type="journal article" date="2012" name="J. Bacteriol.">
        <title>Complete Genome Sequence of Flavobacterium indicum GPSTA100-9T, Isolated from Warm Spring Water.</title>
        <authorList>
            <person name="Barbier P."/>
            <person name="Houel A."/>
            <person name="Loux V."/>
            <person name="Poulain J."/>
            <person name="Bernardet J.F."/>
            <person name="Touchon M."/>
            <person name="Duchaud E."/>
        </authorList>
    </citation>
    <scope>NUCLEOTIDE SEQUENCE [LARGE SCALE GENOMIC DNA]</scope>
    <source>
        <strain evidence="3">DSM 17447 / CIP 109464 / GPTSA100-9</strain>
    </source>
</reference>
<keyword evidence="1" id="KW-0732">Signal</keyword>
<sequence>MKKILGAFILFLAFTFNANAQDKAFKKVDVAVEAKKNASEMADYLKLNSTEVENFFHLFEYKFNVLNENLSEERKAELARIIDLKIRATLSPAQMEKLEKNTELLKKLTH</sequence>
<protein>
    <submittedName>
        <fullName evidence="2">Uncharacterized protein</fullName>
    </submittedName>
</protein>
<dbReference type="OrthoDB" id="1376569at2"/>
<evidence type="ECO:0000313" key="2">
    <source>
        <dbReference type="EMBL" id="CCG54108.1"/>
    </source>
</evidence>
<feature type="signal peptide" evidence="1">
    <location>
        <begin position="1"/>
        <end position="20"/>
    </location>
</feature>
<proteinExistence type="predicted"/>
<dbReference type="KEGG" id="fin:KQS_10930"/>
<dbReference type="RefSeq" id="WP_014389226.1">
    <property type="nucleotide sequence ID" value="NC_017025.1"/>
</dbReference>
<evidence type="ECO:0000256" key="1">
    <source>
        <dbReference type="SAM" id="SignalP"/>
    </source>
</evidence>
<dbReference type="eggNOG" id="ENOG502ZWCA">
    <property type="taxonomic scope" value="Bacteria"/>
</dbReference>
<dbReference type="EMBL" id="HE774682">
    <property type="protein sequence ID" value="CCG54108.1"/>
    <property type="molecule type" value="Genomic_DNA"/>
</dbReference>
<dbReference type="HOGENOM" id="CLU_2167241_0_0_10"/>
<gene>
    <name evidence="2" type="ordered locus">KQS_10930</name>
</gene>
<evidence type="ECO:0000313" key="3">
    <source>
        <dbReference type="Proteomes" id="UP000007599"/>
    </source>
</evidence>